<comment type="catalytic activity">
    <reaction evidence="3 4">
        <text>RX + glutathione = an S-substituted glutathione + a halide anion + H(+)</text>
        <dbReference type="Rhea" id="RHEA:16437"/>
        <dbReference type="ChEBI" id="CHEBI:15378"/>
        <dbReference type="ChEBI" id="CHEBI:16042"/>
        <dbReference type="ChEBI" id="CHEBI:17792"/>
        <dbReference type="ChEBI" id="CHEBI:57925"/>
        <dbReference type="ChEBI" id="CHEBI:90779"/>
        <dbReference type="EC" id="2.5.1.18"/>
    </reaction>
</comment>
<dbReference type="InterPro" id="IPR001853">
    <property type="entry name" value="DSBA-like_thioredoxin_dom"/>
</dbReference>
<protein>
    <recommendedName>
        <fullName evidence="4">Glutathione S-transferase kappa</fullName>
        <ecNumber evidence="4">2.5.1.18</ecNumber>
    </recommendedName>
</protein>
<proteinExistence type="inferred from homology"/>
<reference evidence="6" key="2">
    <citation type="submission" date="2020-11" db="EMBL/GenBank/DDBJ databases">
        <authorList>
            <person name="McCartney M.A."/>
            <person name="Auch B."/>
            <person name="Kono T."/>
            <person name="Mallez S."/>
            <person name="Becker A."/>
            <person name="Gohl D.M."/>
            <person name="Silverstein K.A.T."/>
            <person name="Koren S."/>
            <person name="Bechman K.B."/>
            <person name="Herman A."/>
            <person name="Abrahante J.E."/>
            <person name="Garbe J."/>
        </authorList>
    </citation>
    <scope>NUCLEOTIDE SEQUENCE</scope>
    <source>
        <strain evidence="6">Duluth1</strain>
        <tissue evidence="6">Whole animal</tissue>
    </source>
</reference>
<dbReference type="PIRSF" id="PIRSF006386">
    <property type="entry name" value="HCCAis_GSTk"/>
    <property type="match status" value="1"/>
</dbReference>
<dbReference type="Proteomes" id="UP000828390">
    <property type="component" value="Unassembled WGS sequence"/>
</dbReference>
<dbReference type="InterPro" id="IPR014440">
    <property type="entry name" value="HCCAis_GSTk"/>
</dbReference>
<evidence type="ECO:0000256" key="2">
    <source>
        <dbReference type="ARBA" id="ARBA00022679"/>
    </source>
</evidence>
<evidence type="ECO:0000256" key="4">
    <source>
        <dbReference type="PIRNR" id="PIRNR006386"/>
    </source>
</evidence>
<evidence type="ECO:0000259" key="5">
    <source>
        <dbReference type="Pfam" id="PF01323"/>
    </source>
</evidence>
<keyword evidence="2 4" id="KW-0808">Transferase</keyword>
<dbReference type="EC" id="2.5.1.18" evidence="4"/>
<evidence type="ECO:0000313" key="7">
    <source>
        <dbReference type="Proteomes" id="UP000828390"/>
    </source>
</evidence>
<accession>A0A9D4GYL2</accession>
<dbReference type="InterPro" id="IPR051924">
    <property type="entry name" value="GST_Kappa/NadH"/>
</dbReference>
<keyword evidence="7" id="KW-1185">Reference proteome</keyword>
<dbReference type="PANTHER" id="PTHR42943:SF2">
    <property type="entry name" value="GLUTATHIONE S-TRANSFERASE KAPPA 1"/>
    <property type="match status" value="1"/>
</dbReference>
<dbReference type="GO" id="GO:0006749">
    <property type="term" value="P:glutathione metabolic process"/>
    <property type="evidence" value="ECO:0007669"/>
    <property type="project" value="TreeGrafter"/>
</dbReference>
<dbReference type="GO" id="GO:0004602">
    <property type="term" value="F:glutathione peroxidase activity"/>
    <property type="evidence" value="ECO:0007669"/>
    <property type="project" value="TreeGrafter"/>
</dbReference>
<dbReference type="PANTHER" id="PTHR42943">
    <property type="entry name" value="GLUTATHIONE S-TRANSFERASE KAPPA"/>
    <property type="match status" value="1"/>
</dbReference>
<dbReference type="GO" id="GO:0004364">
    <property type="term" value="F:glutathione transferase activity"/>
    <property type="evidence" value="ECO:0007669"/>
    <property type="project" value="UniProtKB-UniRule"/>
</dbReference>
<gene>
    <name evidence="6" type="ORF">DPMN_127258</name>
</gene>
<comment type="caution">
    <text evidence="6">The sequence shown here is derived from an EMBL/GenBank/DDBJ whole genome shotgun (WGS) entry which is preliminary data.</text>
</comment>
<name>A0A9D4GYL2_DREPO</name>
<feature type="domain" description="DSBA-like thioredoxin" evidence="5">
    <location>
        <begin position="2"/>
        <end position="176"/>
    </location>
</feature>
<comment type="similarity">
    <text evidence="1 4">Belongs to the GST superfamily. Kappa family.</text>
</comment>
<dbReference type="AlphaFoldDB" id="A0A9D4GYL2"/>
<dbReference type="FunFam" id="3.40.30.10:FF:000096">
    <property type="entry name" value="Glutathione S-transferase kappa"/>
    <property type="match status" value="1"/>
</dbReference>
<dbReference type="GO" id="GO:0005739">
    <property type="term" value="C:mitochondrion"/>
    <property type="evidence" value="ECO:0007669"/>
    <property type="project" value="TreeGrafter"/>
</dbReference>
<evidence type="ECO:0000256" key="3">
    <source>
        <dbReference type="ARBA" id="ARBA00047960"/>
    </source>
</evidence>
<sequence length="190" mass="21422">MNLRLKPVFLGGIMKGADNQPPAMVPNRGLYMRKELKLLAKYFQVPLIEPANTAEMMFVKGTLKTQRFITAVDMMDSTKTEELSRQMWHRNWSRDEDITEPESLKQAGKRAGLSNAQINQGLEDMQSSKVKDRLKQFTDEALNHWAFGSPTIIAHTSDSPVMLFGSDRFPILAQVLGEKWEGPIPGGCKL</sequence>
<dbReference type="Gene3D" id="3.40.30.10">
    <property type="entry name" value="Glutaredoxin"/>
    <property type="match status" value="1"/>
</dbReference>
<dbReference type="GO" id="GO:0005777">
    <property type="term" value="C:peroxisome"/>
    <property type="evidence" value="ECO:0007669"/>
    <property type="project" value="TreeGrafter"/>
</dbReference>
<dbReference type="EMBL" id="JAIWYP010000005">
    <property type="protein sequence ID" value="KAH3825383.1"/>
    <property type="molecule type" value="Genomic_DNA"/>
</dbReference>
<evidence type="ECO:0000256" key="1">
    <source>
        <dbReference type="ARBA" id="ARBA00006494"/>
    </source>
</evidence>
<dbReference type="SUPFAM" id="SSF52833">
    <property type="entry name" value="Thioredoxin-like"/>
    <property type="match status" value="1"/>
</dbReference>
<dbReference type="Pfam" id="PF01323">
    <property type="entry name" value="DSBA"/>
    <property type="match status" value="1"/>
</dbReference>
<reference evidence="6" key="1">
    <citation type="journal article" date="2019" name="bioRxiv">
        <title>The Genome of the Zebra Mussel, Dreissena polymorpha: A Resource for Invasive Species Research.</title>
        <authorList>
            <person name="McCartney M.A."/>
            <person name="Auch B."/>
            <person name="Kono T."/>
            <person name="Mallez S."/>
            <person name="Zhang Y."/>
            <person name="Obille A."/>
            <person name="Becker A."/>
            <person name="Abrahante J.E."/>
            <person name="Garbe J."/>
            <person name="Badalamenti J.P."/>
            <person name="Herman A."/>
            <person name="Mangelson H."/>
            <person name="Liachko I."/>
            <person name="Sullivan S."/>
            <person name="Sone E.D."/>
            <person name="Koren S."/>
            <person name="Silverstein K.A.T."/>
            <person name="Beckman K.B."/>
            <person name="Gohl D.M."/>
        </authorList>
    </citation>
    <scope>NUCLEOTIDE SEQUENCE</scope>
    <source>
        <strain evidence="6">Duluth1</strain>
        <tissue evidence="6">Whole animal</tissue>
    </source>
</reference>
<evidence type="ECO:0000313" key="6">
    <source>
        <dbReference type="EMBL" id="KAH3825383.1"/>
    </source>
</evidence>
<organism evidence="6 7">
    <name type="scientific">Dreissena polymorpha</name>
    <name type="common">Zebra mussel</name>
    <name type="synonym">Mytilus polymorpha</name>
    <dbReference type="NCBI Taxonomy" id="45954"/>
    <lineage>
        <taxon>Eukaryota</taxon>
        <taxon>Metazoa</taxon>
        <taxon>Spiralia</taxon>
        <taxon>Lophotrochozoa</taxon>
        <taxon>Mollusca</taxon>
        <taxon>Bivalvia</taxon>
        <taxon>Autobranchia</taxon>
        <taxon>Heteroconchia</taxon>
        <taxon>Euheterodonta</taxon>
        <taxon>Imparidentia</taxon>
        <taxon>Neoheterodontei</taxon>
        <taxon>Myida</taxon>
        <taxon>Dreissenoidea</taxon>
        <taxon>Dreissenidae</taxon>
        <taxon>Dreissena</taxon>
    </lineage>
</organism>
<dbReference type="InterPro" id="IPR036249">
    <property type="entry name" value="Thioredoxin-like_sf"/>
</dbReference>